<name>A0ABN4YEZ3_9GAMM</name>
<keyword evidence="1" id="KW-0472">Membrane</keyword>
<proteinExistence type="predicted"/>
<keyword evidence="3" id="KW-1185">Reference proteome</keyword>
<evidence type="ECO:0000256" key="1">
    <source>
        <dbReference type="SAM" id="Phobius"/>
    </source>
</evidence>
<evidence type="ECO:0000313" key="2">
    <source>
        <dbReference type="EMBL" id="ARD23027.1"/>
    </source>
</evidence>
<organism evidence="2 3">
    <name type="scientific">Shewanella japonica</name>
    <dbReference type="NCBI Taxonomy" id="93973"/>
    <lineage>
        <taxon>Bacteria</taxon>
        <taxon>Pseudomonadati</taxon>
        <taxon>Pseudomonadota</taxon>
        <taxon>Gammaproteobacteria</taxon>
        <taxon>Alteromonadales</taxon>
        <taxon>Shewanellaceae</taxon>
        <taxon>Shewanella</taxon>
    </lineage>
</organism>
<keyword evidence="1" id="KW-1133">Transmembrane helix</keyword>
<dbReference type="EMBL" id="CP020472">
    <property type="protein sequence ID" value="ARD23027.1"/>
    <property type="molecule type" value="Genomic_DNA"/>
</dbReference>
<keyword evidence="1" id="KW-0812">Transmembrane</keyword>
<feature type="transmembrane region" description="Helical" evidence="1">
    <location>
        <begin position="6"/>
        <end position="28"/>
    </location>
</feature>
<reference evidence="2 3" key="1">
    <citation type="submission" date="2017-03" db="EMBL/GenBank/DDBJ databases">
        <title>Genome sequencing of Shewanella japonica KCTC 22435.</title>
        <authorList>
            <person name="Kim K.M."/>
        </authorList>
    </citation>
    <scope>NUCLEOTIDE SEQUENCE [LARGE SCALE GENOMIC DNA]</scope>
    <source>
        <strain evidence="2 3">KCTC 22435</strain>
    </source>
</reference>
<dbReference type="Proteomes" id="UP000191820">
    <property type="component" value="Chromosome"/>
</dbReference>
<feature type="transmembrane region" description="Helical" evidence="1">
    <location>
        <begin position="80"/>
        <end position="97"/>
    </location>
</feature>
<sequence length="110" mass="12307">MGMVIAFLLWGVAVVFSVITIGVIHLCNKKAKQREVNSKYMLHIVLSSIPLWLLIFYFPVDYYTSHNDLDALITVWSTKTALTILSPAVTAIVILVLRTMKAKQLADNAD</sequence>
<gene>
    <name evidence="2" type="ORF">SJ2017_2746</name>
</gene>
<accession>A0ABN4YEZ3</accession>
<evidence type="ECO:0000313" key="3">
    <source>
        <dbReference type="Proteomes" id="UP000191820"/>
    </source>
</evidence>
<feature type="transmembrane region" description="Helical" evidence="1">
    <location>
        <begin position="40"/>
        <end position="60"/>
    </location>
</feature>
<dbReference type="RefSeq" id="WP_156003287.1">
    <property type="nucleotide sequence ID" value="NZ_CP020472.1"/>
</dbReference>
<protein>
    <submittedName>
        <fullName evidence="2">Uncharacterized protein</fullName>
    </submittedName>
</protein>